<name>A0A0E9SXX8_ANGAN</name>
<dbReference type="EMBL" id="GBXM01077488">
    <property type="protein sequence ID" value="JAH31089.1"/>
    <property type="molecule type" value="Transcribed_RNA"/>
</dbReference>
<dbReference type="AlphaFoldDB" id="A0A0E9SXX8"/>
<reference evidence="1" key="2">
    <citation type="journal article" date="2015" name="Fish Shellfish Immunol.">
        <title>Early steps in the European eel (Anguilla anguilla)-Vibrio vulnificus interaction in the gills: Role of the RtxA13 toxin.</title>
        <authorList>
            <person name="Callol A."/>
            <person name="Pajuelo D."/>
            <person name="Ebbesson L."/>
            <person name="Teles M."/>
            <person name="MacKenzie S."/>
            <person name="Amaro C."/>
        </authorList>
    </citation>
    <scope>NUCLEOTIDE SEQUENCE</scope>
</reference>
<dbReference type="EMBL" id="GBXM01062363">
    <property type="protein sequence ID" value="JAH46214.1"/>
    <property type="molecule type" value="Transcribed_RNA"/>
</dbReference>
<evidence type="ECO:0000313" key="1">
    <source>
        <dbReference type="EMBL" id="JAH46214.1"/>
    </source>
</evidence>
<organism evidence="1">
    <name type="scientific">Anguilla anguilla</name>
    <name type="common">European freshwater eel</name>
    <name type="synonym">Muraena anguilla</name>
    <dbReference type="NCBI Taxonomy" id="7936"/>
    <lineage>
        <taxon>Eukaryota</taxon>
        <taxon>Metazoa</taxon>
        <taxon>Chordata</taxon>
        <taxon>Craniata</taxon>
        <taxon>Vertebrata</taxon>
        <taxon>Euteleostomi</taxon>
        <taxon>Actinopterygii</taxon>
        <taxon>Neopterygii</taxon>
        <taxon>Teleostei</taxon>
        <taxon>Anguilliformes</taxon>
        <taxon>Anguillidae</taxon>
        <taxon>Anguilla</taxon>
    </lineage>
</organism>
<proteinExistence type="predicted"/>
<sequence length="18" mass="1919">MDLMSRSSVNIGGLKHAC</sequence>
<protein>
    <submittedName>
        <fullName evidence="1">Uncharacterized protein</fullName>
    </submittedName>
</protein>
<reference evidence="1" key="1">
    <citation type="submission" date="2014-11" db="EMBL/GenBank/DDBJ databases">
        <authorList>
            <person name="Amaro Gonzalez C."/>
        </authorList>
    </citation>
    <scope>NUCLEOTIDE SEQUENCE</scope>
</reference>
<accession>A0A0E9SXX8</accession>